<dbReference type="Proteomes" id="UP000011173">
    <property type="component" value="Chromosome"/>
</dbReference>
<dbReference type="PATRIC" id="fig|592029.3.peg.2069"/>
<organism evidence="1 2">
    <name type="scientific">Nonlabens dokdonensis (strain DSM 17205 / KCTC 12402 / DSW-6)</name>
    <name type="common">Donghaeana dokdonensis</name>
    <dbReference type="NCBI Taxonomy" id="592029"/>
    <lineage>
        <taxon>Bacteria</taxon>
        <taxon>Pseudomonadati</taxon>
        <taxon>Bacteroidota</taxon>
        <taxon>Flavobacteriia</taxon>
        <taxon>Flavobacteriales</taxon>
        <taxon>Flavobacteriaceae</taxon>
        <taxon>Nonlabens</taxon>
    </lineage>
</organism>
<protein>
    <submittedName>
        <fullName evidence="1">Uncharacterized protein</fullName>
    </submittedName>
</protein>
<dbReference type="AlphaFoldDB" id="L7WEA7"/>
<gene>
    <name evidence="1" type="ordered locus">DDD_2091</name>
</gene>
<dbReference type="EMBL" id="CP001397">
    <property type="protein sequence ID" value="AGC77218.1"/>
    <property type="molecule type" value="Genomic_DNA"/>
</dbReference>
<evidence type="ECO:0000313" key="2">
    <source>
        <dbReference type="Proteomes" id="UP000011173"/>
    </source>
</evidence>
<dbReference type="HOGENOM" id="CLU_3313597_0_0_10"/>
<proteinExistence type="predicted"/>
<dbReference type="KEGG" id="ndo:DDD_2091"/>
<accession>L7WEA7</accession>
<evidence type="ECO:0000313" key="1">
    <source>
        <dbReference type="EMBL" id="AGC77218.1"/>
    </source>
</evidence>
<sequence>MCCKIQFYMKLFVKVSLSRKRIYYSLFYEAHYKLNKSGA</sequence>
<name>L7WEA7_NONDD</name>
<reference evidence="1 2" key="1">
    <citation type="journal article" date="2013" name="Genome Biol. Evol.">
        <title>Genomic makeup of the marine flavobacterium Nonlabens (Donghaeana) dokdonensis DSW-6 and identification of a novel class of rhodopsins.</title>
        <authorList>
            <person name="Kwon S.K."/>
            <person name="Kim B.K."/>
            <person name="Song J.Y."/>
            <person name="Kwak M.J."/>
            <person name="Lee C.H."/>
            <person name="Yoon J.H."/>
            <person name="Oh T.K."/>
            <person name="Kim J.F."/>
        </authorList>
    </citation>
    <scope>NUCLEOTIDE SEQUENCE [LARGE SCALE GENOMIC DNA]</scope>
    <source>
        <strain evidence="2">DSM 17205 / KCTC 12402 / DSW-6</strain>
    </source>
</reference>